<dbReference type="InterPro" id="IPR006070">
    <property type="entry name" value="Sua5-like_dom"/>
</dbReference>
<dbReference type="GO" id="GO:0061710">
    <property type="term" value="F:L-threonylcarbamoyladenylate synthase"/>
    <property type="evidence" value="ECO:0007669"/>
    <property type="project" value="UniProtKB-EC"/>
</dbReference>
<dbReference type="GO" id="GO:0005524">
    <property type="term" value="F:ATP binding"/>
    <property type="evidence" value="ECO:0007669"/>
    <property type="project" value="UniProtKB-KW"/>
</dbReference>
<name>A0A7S4S808_9DINO</name>
<dbReference type="InterPro" id="IPR038385">
    <property type="entry name" value="Sua5/YwlC_C"/>
</dbReference>
<evidence type="ECO:0000259" key="14">
    <source>
        <dbReference type="PROSITE" id="PS51163"/>
    </source>
</evidence>
<keyword evidence="6" id="KW-0808">Transferase</keyword>
<comment type="similarity">
    <text evidence="2">Belongs to the SUA5 family.</text>
</comment>
<proteinExistence type="inferred from homology"/>
<gene>
    <name evidence="15" type="ORF">AMON00008_LOCUS46023</name>
</gene>
<sequence>MAGPTAEDSAPLHKRPAPGADEPCSPALPDSKRAAVVENGTAPEEAAMAERACILRPPHGAGVFQELAARLRRGLLVSFPTETVYGLGANGLDAKAVLGIFEAKGRPLSDPCILHVAAAAEAEQLMELDRSERAVFGTLAAACWPGPLSIVGKAKAVVPPEVTASTGFVAVRCPDHALARQLIAEAGVPLAAPSANRFGHISPTLPEHVLEDLGHVDTLRILDGGACGVGIESTVLRLDLAHGRVVILRKGGVTKERLEAVLADALAAGSLASAVAVEYSERLSASAEGLRQREAACPEQPQESPGLLLRHYSPSVPSALLLPRLSEEASGERLPYHLDRSVLIDFGGSLQVAHKHFLKTFDLCGQRDSCEARSSVEEACSRAFAVLRAAEAFALEHEGAFICIADFDAARLGSFAEALHDRMFRAASGRRVALHGLGAGAEPHFVELSGGAP</sequence>
<evidence type="ECO:0000256" key="2">
    <source>
        <dbReference type="ARBA" id="ARBA00007663"/>
    </source>
</evidence>
<dbReference type="PANTHER" id="PTHR17490">
    <property type="entry name" value="SUA5"/>
    <property type="match status" value="1"/>
</dbReference>
<dbReference type="FunFam" id="3.90.870.10:FF:000009">
    <property type="entry name" value="Threonylcarbamoyl-AMP synthase, putative"/>
    <property type="match status" value="1"/>
</dbReference>
<dbReference type="InterPro" id="IPR005145">
    <property type="entry name" value="Sua5_C"/>
</dbReference>
<evidence type="ECO:0000256" key="5">
    <source>
        <dbReference type="ARBA" id="ARBA00022490"/>
    </source>
</evidence>
<evidence type="ECO:0000256" key="4">
    <source>
        <dbReference type="ARBA" id="ARBA00015492"/>
    </source>
</evidence>
<evidence type="ECO:0000256" key="10">
    <source>
        <dbReference type="ARBA" id="ARBA00022840"/>
    </source>
</evidence>
<dbReference type="EC" id="2.7.7.87" evidence="3"/>
<dbReference type="GO" id="GO:0003725">
    <property type="term" value="F:double-stranded RNA binding"/>
    <property type="evidence" value="ECO:0007669"/>
    <property type="project" value="InterPro"/>
</dbReference>
<keyword evidence="8" id="KW-0548">Nucleotidyltransferase</keyword>
<reference evidence="15" key="1">
    <citation type="submission" date="2021-01" db="EMBL/GenBank/DDBJ databases">
        <authorList>
            <person name="Corre E."/>
            <person name="Pelletier E."/>
            <person name="Niang G."/>
            <person name="Scheremetjew M."/>
            <person name="Finn R."/>
            <person name="Kale V."/>
            <person name="Holt S."/>
            <person name="Cochrane G."/>
            <person name="Meng A."/>
            <person name="Brown T."/>
            <person name="Cohen L."/>
        </authorList>
    </citation>
    <scope>NUCLEOTIDE SEQUENCE</scope>
    <source>
        <strain evidence="15">CCMP3105</strain>
    </source>
</reference>
<evidence type="ECO:0000313" key="15">
    <source>
        <dbReference type="EMBL" id="CAE4636675.1"/>
    </source>
</evidence>
<dbReference type="InterPro" id="IPR050156">
    <property type="entry name" value="TC-AMP_synthase_SUA5"/>
</dbReference>
<accession>A0A7S4S808</accession>
<dbReference type="Gene3D" id="3.40.50.11030">
    <property type="entry name" value="Threonylcarbamoyl-AMP synthase, C-terminal domain"/>
    <property type="match status" value="1"/>
</dbReference>
<evidence type="ECO:0000256" key="1">
    <source>
        <dbReference type="ARBA" id="ARBA00004496"/>
    </source>
</evidence>
<keyword evidence="10" id="KW-0067">ATP-binding</keyword>
<dbReference type="Pfam" id="PF01300">
    <property type="entry name" value="Sua5_yciO_yrdC"/>
    <property type="match status" value="1"/>
</dbReference>
<dbReference type="Gene3D" id="3.90.870.10">
    <property type="entry name" value="DHBP synthase"/>
    <property type="match status" value="1"/>
</dbReference>
<dbReference type="AlphaFoldDB" id="A0A7S4S808"/>
<dbReference type="PANTHER" id="PTHR17490:SF16">
    <property type="entry name" value="THREONYLCARBAMOYL-AMP SYNTHASE"/>
    <property type="match status" value="1"/>
</dbReference>
<evidence type="ECO:0000256" key="11">
    <source>
        <dbReference type="ARBA" id="ARBA00029774"/>
    </source>
</evidence>
<evidence type="ECO:0000256" key="8">
    <source>
        <dbReference type="ARBA" id="ARBA00022695"/>
    </source>
</evidence>
<evidence type="ECO:0000256" key="9">
    <source>
        <dbReference type="ARBA" id="ARBA00022741"/>
    </source>
</evidence>
<dbReference type="GO" id="GO:0000049">
    <property type="term" value="F:tRNA binding"/>
    <property type="evidence" value="ECO:0007669"/>
    <property type="project" value="TreeGrafter"/>
</dbReference>
<keyword evidence="9" id="KW-0547">Nucleotide-binding</keyword>
<evidence type="ECO:0000256" key="7">
    <source>
        <dbReference type="ARBA" id="ARBA00022694"/>
    </source>
</evidence>
<dbReference type="PROSITE" id="PS51163">
    <property type="entry name" value="YRDC"/>
    <property type="match status" value="1"/>
</dbReference>
<protein>
    <recommendedName>
        <fullName evidence="4">Threonylcarbamoyl-AMP synthase</fullName>
        <ecNumber evidence="3">2.7.7.87</ecNumber>
    </recommendedName>
    <alternativeName>
        <fullName evidence="11">L-threonylcarbamoyladenylate synthase</fullName>
    </alternativeName>
</protein>
<comment type="catalytic activity">
    <reaction evidence="12">
        <text>L-threonine + hydrogencarbonate + ATP = L-threonylcarbamoyladenylate + diphosphate + H2O</text>
        <dbReference type="Rhea" id="RHEA:36407"/>
        <dbReference type="ChEBI" id="CHEBI:15377"/>
        <dbReference type="ChEBI" id="CHEBI:17544"/>
        <dbReference type="ChEBI" id="CHEBI:30616"/>
        <dbReference type="ChEBI" id="CHEBI:33019"/>
        <dbReference type="ChEBI" id="CHEBI:57926"/>
        <dbReference type="ChEBI" id="CHEBI:73682"/>
        <dbReference type="EC" id="2.7.7.87"/>
    </reaction>
</comment>
<dbReference type="GO" id="GO:0008033">
    <property type="term" value="P:tRNA processing"/>
    <property type="evidence" value="ECO:0007669"/>
    <property type="project" value="UniProtKB-KW"/>
</dbReference>
<keyword evidence="7" id="KW-0819">tRNA processing</keyword>
<dbReference type="EMBL" id="HBNR01065160">
    <property type="protein sequence ID" value="CAE4636675.1"/>
    <property type="molecule type" value="Transcribed_RNA"/>
</dbReference>
<evidence type="ECO:0000256" key="12">
    <source>
        <dbReference type="ARBA" id="ARBA00048366"/>
    </source>
</evidence>
<comment type="subcellular location">
    <subcellularLocation>
        <location evidence="1">Cytoplasm</location>
    </subcellularLocation>
</comment>
<feature type="domain" description="YrdC-like" evidence="14">
    <location>
        <begin position="61"/>
        <end position="253"/>
    </location>
</feature>
<evidence type="ECO:0000256" key="6">
    <source>
        <dbReference type="ARBA" id="ARBA00022679"/>
    </source>
</evidence>
<dbReference type="GO" id="GO:0005737">
    <property type="term" value="C:cytoplasm"/>
    <property type="evidence" value="ECO:0007669"/>
    <property type="project" value="UniProtKB-SubCell"/>
</dbReference>
<dbReference type="SUPFAM" id="SSF55821">
    <property type="entry name" value="YrdC/RibB"/>
    <property type="match status" value="1"/>
</dbReference>
<evidence type="ECO:0000256" key="3">
    <source>
        <dbReference type="ARBA" id="ARBA00012584"/>
    </source>
</evidence>
<dbReference type="GO" id="GO:0006450">
    <property type="term" value="P:regulation of translational fidelity"/>
    <property type="evidence" value="ECO:0007669"/>
    <property type="project" value="TreeGrafter"/>
</dbReference>
<evidence type="ECO:0000256" key="13">
    <source>
        <dbReference type="SAM" id="MobiDB-lite"/>
    </source>
</evidence>
<organism evidence="15">
    <name type="scientific">Alexandrium monilatum</name>
    <dbReference type="NCBI Taxonomy" id="311494"/>
    <lineage>
        <taxon>Eukaryota</taxon>
        <taxon>Sar</taxon>
        <taxon>Alveolata</taxon>
        <taxon>Dinophyceae</taxon>
        <taxon>Gonyaulacales</taxon>
        <taxon>Pyrocystaceae</taxon>
        <taxon>Alexandrium</taxon>
    </lineage>
</organism>
<dbReference type="Pfam" id="PF03481">
    <property type="entry name" value="Sua5_C"/>
    <property type="match status" value="1"/>
</dbReference>
<feature type="region of interest" description="Disordered" evidence="13">
    <location>
        <begin position="1"/>
        <end position="31"/>
    </location>
</feature>
<dbReference type="NCBIfam" id="TIGR00057">
    <property type="entry name" value="L-threonylcarbamoyladenylate synthase"/>
    <property type="match status" value="1"/>
</dbReference>
<keyword evidence="5" id="KW-0963">Cytoplasm</keyword>
<dbReference type="InterPro" id="IPR017945">
    <property type="entry name" value="DHBP_synth_RibB-like_a/b_dom"/>
</dbReference>